<accession>A0ABD2QKY1</accession>
<proteinExistence type="predicted"/>
<comment type="caution">
    <text evidence="1">The sequence shown here is derived from an EMBL/GenBank/DDBJ whole genome shotgun (WGS) entry which is preliminary data.</text>
</comment>
<dbReference type="Proteomes" id="UP001626550">
    <property type="component" value="Unassembled WGS sequence"/>
</dbReference>
<dbReference type="EMBL" id="JBJKFK010000072">
    <property type="protein sequence ID" value="KAL3320164.1"/>
    <property type="molecule type" value="Genomic_DNA"/>
</dbReference>
<name>A0ABD2QKY1_9PLAT</name>
<evidence type="ECO:0008006" key="3">
    <source>
        <dbReference type="Google" id="ProtNLM"/>
    </source>
</evidence>
<dbReference type="AlphaFoldDB" id="A0ABD2QKY1"/>
<gene>
    <name evidence="1" type="ORF">Ciccas_001165</name>
</gene>
<keyword evidence="2" id="KW-1185">Reference proteome</keyword>
<evidence type="ECO:0000313" key="2">
    <source>
        <dbReference type="Proteomes" id="UP001626550"/>
    </source>
</evidence>
<organism evidence="1 2">
    <name type="scientific">Cichlidogyrus casuarinus</name>
    <dbReference type="NCBI Taxonomy" id="1844966"/>
    <lineage>
        <taxon>Eukaryota</taxon>
        <taxon>Metazoa</taxon>
        <taxon>Spiralia</taxon>
        <taxon>Lophotrochozoa</taxon>
        <taxon>Platyhelminthes</taxon>
        <taxon>Monogenea</taxon>
        <taxon>Monopisthocotylea</taxon>
        <taxon>Dactylogyridea</taxon>
        <taxon>Ancyrocephalidae</taxon>
        <taxon>Cichlidogyrus</taxon>
    </lineage>
</organism>
<protein>
    <recommendedName>
        <fullName evidence="3">Maturase K</fullName>
    </recommendedName>
</protein>
<reference evidence="1 2" key="1">
    <citation type="submission" date="2024-11" db="EMBL/GenBank/DDBJ databases">
        <title>Adaptive evolution of stress response genes in parasites aligns with host niche diversity.</title>
        <authorList>
            <person name="Hahn C."/>
            <person name="Resl P."/>
        </authorList>
    </citation>
    <scope>NUCLEOTIDE SEQUENCE [LARGE SCALE GENOMIC DNA]</scope>
    <source>
        <strain evidence="1">EGGRZ-B1_66</strain>
        <tissue evidence="1">Body</tissue>
    </source>
</reference>
<sequence length="106" mass="12095">MNEYGVSLSQTNSVQFFKQCNFIFFLNILRLLTTKLRSQSGSGGFLPFLDEQLKLMISNHPLTSLLGKSCVLNEVYLKLTFKRRFCVVMAYILRSISGKGQRAFSD</sequence>
<evidence type="ECO:0000313" key="1">
    <source>
        <dbReference type="EMBL" id="KAL3320164.1"/>
    </source>
</evidence>